<sequence length="213" mass="22162">MDPREELASAAGQGLARAVSPPVAMARVVRMAREFMPRLTEGVVAAVRQGADVLLTSTLTDPVCAALGEASGLPSIGVYLQPIEPTGAFPPLVTGTRSFGPYGNRLAAQALWAATDRLFAPAVGELRHELGLPRQRFGVRSVCRAGAPSCTGSARRSSAAPPTGRRAMTSPATGGPRRRPAGSRSRGCWISSTRGRRRCSSASAASSPPMRNG</sequence>
<comment type="caution">
    <text evidence="2">The sequence shown here is derived from an EMBL/GenBank/DDBJ whole genome shotgun (WGS) entry which is preliminary data.</text>
</comment>
<evidence type="ECO:0000313" key="3">
    <source>
        <dbReference type="Proteomes" id="UP001382904"/>
    </source>
</evidence>
<dbReference type="SUPFAM" id="SSF53756">
    <property type="entry name" value="UDP-Glycosyltransferase/glycogen phosphorylase"/>
    <property type="match status" value="1"/>
</dbReference>
<dbReference type="Gene3D" id="3.40.50.2000">
    <property type="entry name" value="Glycogen Phosphorylase B"/>
    <property type="match status" value="1"/>
</dbReference>
<feature type="region of interest" description="Disordered" evidence="1">
    <location>
        <begin position="145"/>
        <end position="213"/>
    </location>
</feature>
<protein>
    <submittedName>
        <fullName evidence="2">Uncharacterized protein</fullName>
    </submittedName>
</protein>
<evidence type="ECO:0000313" key="2">
    <source>
        <dbReference type="EMBL" id="MEJ8641307.1"/>
    </source>
</evidence>
<proteinExistence type="predicted"/>
<feature type="compositionally biased region" description="Low complexity" evidence="1">
    <location>
        <begin position="182"/>
        <end position="193"/>
    </location>
</feature>
<gene>
    <name evidence="2" type="ORF">WKI68_07135</name>
</gene>
<organism evidence="2 3">
    <name type="scientific">Streptomyces caledonius</name>
    <dbReference type="NCBI Taxonomy" id="3134107"/>
    <lineage>
        <taxon>Bacteria</taxon>
        <taxon>Bacillati</taxon>
        <taxon>Actinomycetota</taxon>
        <taxon>Actinomycetes</taxon>
        <taxon>Kitasatosporales</taxon>
        <taxon>Streptomycetaceae</taxon>
        <taxon>Streptomyces</taxon>
    </lineage>
</organism>
<keyword evidence="3" id="KW-1185">Reference proteome</keyword>
<accession>A0ABU8U097</accession>
<reference evidence="2 3" key="1">
    <citation type="submission" date="2024-03" db="EMBL/GenBank/DDBJ databases">
        <title>Novel Streptomyces species of biotechnological and ecological value are a feature of Machair soil.</title>
        <authorList>
            <person name="Prole J.R."/>
            <person name="Goodfellow M."/>
            <person name="Allenby N."/>
            <person name="Ward A.C."/>
        </authorList>
    </citation>
    <scope>NUCLEOTIDE SEQUENCE [LARGE SCALE GENOMIC DNA]</scope>
    <source>
        <strain evidence="2 3">MS1.HAVA.3</strain>
    </source>
</reference>
<name>A0ABU8U097_9ACTN</name>
<evidence type="ECO:0000256" key="1">
    <source>
        <dbReference type="SAM" id="MobiDB-lite"/>
    </source>
</evidence>
<dbReference type="EMBL" id="JBBKAM010000002">
    <property type="protein sequence ID" value="MEJ8641307.1"/>
    <property type="molecule type" value="Genomic_DNA"/>
</dbReference>
<dbReference type="Proteomes" id="UP001382904">
    <property type="component" value="Unassembled WGS sequence"/>
</dbReference>